<organism evidence="1 2">
    <name type="scientific">Cladorrhinum samala</name>
    <dbReference type="NCBI Taxonomy" id="585594"/>
    <lineage>
        <taxon>Eukaryota</taxon>
        <taxon>Fungi</taxon>
        <taxon>Dikarya</taxon>
        <taxon>Ascomycota</taxon>
        <taxon>Pezizomycotina</taxon>
        <taxon>Sordariomycetes</taxon>
        <taxon>Sordariomycetidae</taxon>
        <taxon>Sordariales</taxon>
        <taxon>Podosporaceae</taxon>
        <taxon>Cladorrhinum</taxon>
    </lineage>
</organism>
<sequence>MYEQKTAVKGFAPRLRAEGDRTWGTYIKQDLGKTVEVLCCGPSLHGESFEKRGGGTQATSKGFFRARKKSVIFPADFGTETSFPMLRCAMDSARTKIALLAQLDSLSFRTPLVMFSTVDRHDLTPCANPVDVDNACPCPWIIMTGPPSVLLVRPMVPQEANRHHFIESKANRDHFHPAIISSLDQAQCASATRIDVDSSSQVPLTSNRRARLCSSKWGFKEKSQCEPLVRTLRSLTRSNRQCRMPRHANRPWHSHFVPCSRQRLGVSWVPATLPFSAEASQQMAIEVGWRTKIACFSRPASGTGAGESQRALFVSRMPVKLSLAARFPHYTHKAAAPATTHNRPMARSIQRQVNETHAGCMQSQQAGKYVCLPLGQFLFPAAPVSPVKALREGAFATRLDRIELLMATQLHLIMHLEPPTNACRSAATGIPRFPWVQANCRLWGASFSIRWGAARLPGPAAHETLMNPSLLQSFCHGTVPDKR</sequence>
<name>A0AAV9HME0_9PEZI</name>
<reference evidence="1" key="1">
    <citation type="journal article" date="2023" name="Mol. Phylogenet. Evol.">
        <title>Genome-scale phylogeny and comparative genomics of the fungal order Sordariales.</title>
        <authorList>
            <person name="Hensen N."/>
            <person name="Bonometti L."/>
            <person name="Westerberg I."/>
            <person name="Brannstrom I.O."/>
            <person name="Guillou S."/>
            <person name="Cros-Aarteil S."/>
            <person name="Calhoun S."/>
            <person name="Haridas S."/>
            <person name="Kuo A."/>
            <person name="Mondo S."/>
            <person name="Pangilinan J."/>
            <person name="Riley R."/>
            <person name="LaButti K."/>
            <person name="Andreopoulos B."/>
            <person name="Lipzen A."/>
            <person name="Chen C."/>
            <person name="Yan M."/>
            <person name="Daum C."/>
            <person name="Ng V."/>
            <person name="Clum A."/>
            <person name="Steindorff A."/>
            <person name="Ohm R.A."/>
            <person name="Martin F."/>
            <person name="Silar P."/>
            <person name="Natvig D.O."/>
            <person name="Lalanne C."/>
            <person name="Gautier V."/>
            <person name="Ament-Velasquez S.L."/>
            <person name="Kruys A."/>
            <person name="Hutchinson M.I."/>
            <person name="Powell A.J."/>
            <person name="Barry K."/>
            <person name="Miller A.N."/>
            <person name="Grigoriev I.V."/>
            <person name="Debuchy R."/>
            <person name="Gladieux P."/>
            <person name="Hiltunen Thoren M."/>
            <person name="Johannesson H."/>
        </authorList>
    </citation>
    <scope>NUCLEOTIDE SEQUENCE</scope>
    <source>
        <strain evidence="1">PSN324</strain>
    </source>
</reference>
<dbReference type="EMBL" id="MU864996">
    <property type="protein sequence ID" value="KAK4461184.1"/>
    <property type="molecule type" value="Genomic_DNA"/>
</dbReference>
<gene>
    <name evidence="1" type="ORF">QBC42DRAFT_252760</name>
</gene>
<comment type="caution">
    <text evidence="1">The sequence shown here is derived from an EMBL/GenBank/DDBJ whole genome shotgun (WGS) entry which is preliminary data.</text>
</comment>
<evidence type="ECO:0000313" key="1">
    <source>
        <dbReference type="EMBL" id="KAK4461184.1"/>
    </source>
</evidence>
<protein>
    <submittedName>
        <fullName evidence="1">Uncharacterized protein</fullName>
    </submittedName>
</protein>
<accession>A0AAV9HME0</accession>
<evidence type="ECO:0000313" key="2">
    <source>
        <dbReference type="Proteomes" id="UP001321749"/>
    </source>
</evidence>
<reference evidence="1" key="2">
    <citation type="submission" date="2023-06" db="EMBL/GenBank/DDBJ databases">
        <authorList>
            <consortium name="Lawrence Berkeley National Laboratory"/>
            <person name="Mondo S.J."/>
            <person name="Hensen N."/>
            <person name="Bonometti L."/>
            <person name="Westerberg I."/>
            <person name="Brannstrom I.O."/>
            <person name="Guillou S."/>
            <person name="Cros-Aarteil S."/>
            <person name="Calhoun S."/>
            <person name="Haridas S."/>
            <person name="Kuo A."/>
            <person name="Pangilinan J."/>
            <person name="Riley R."/>
            <person name="Labutti K."/>
            <person name="Andreopoulos B."/>
            <person name="Lipzen A."/>
            <person name="Chen C."/>
            <person name="Yanf M."/>
            <person name="Daum C."/>
            <person name="Ng V."/>
            <person name="Clum A."/>
            <person name="Steindorff A."/>
            <person name="Ohm R."/>
            <person name="Martin F."/>
            <person name="Silar P."/>
            <person name="Natvig D."/>
            <person name="Lalanne C."/>
            <person name="Gautier V."/>
            <person name="Ament-Velasquez S.L."/>
            <person name="Kruys A."/>
            <person name="Hutchinson M.I."/>
            <person name="Powell A.J."/>
            <person name="Barry K."/>
            <person name="Miller A.N."/>
            <person name="Grigoriev I.V."/>
            <person name="Debuchy R."/>
            <person name="Gladieux P."/>
            <person name="Thoren M.H."/>
            <person name="Johannesson H."/>
        </authorList>
    </citation>
    <scope>NUCLEOTIDE SEQUENCE</scope>
    <source>
        <strain evidence="1">PSN324</strain>
    </source>
</reference>
<proteinExistence type="predicted"/>
<dbReference type="AlphaFoldDB" id="A0AAV9HME0"/>
<dbReference type="Proteomes" id="UP001321749">
    <property type="component" value="Unassembled WGS sequence"/>
</dbReference>
<keyword evidence="2" id="KW-1185">Reference proteome</keyword>